<evidence type="ECO:0000313" key="2">
    <source>
        <dbReference type="Proteomes" id="UP000184604"/>
    </source>
</evidence>
<proteinExistence type="predicted"/>
<dbReference type="Proteomes" id="UP000184604">
    <property type="component" value="Chromosome"/>
</dbReference>
<evidence type="ECO:0000313" key="1">
    <source>
        <dbReference type="EMBL" id="APM40250.1"/>
    </source>
</evidence>
<dbReference type="AlphaFoldDB" id="A0A1L5FBQ5"/>
<dbReference type="RefSeq" id="WP_073539849.1">
    <property type="nucleotide sequence ID" value="NZ_CP018335.1"/>
</dbReference>
<reference evidence="1 2" key="1">
    <citation type="submission" date="2016-12" db="EMBL/GenBank/DDBJ databases">
        <title>Complete genome sequence of Clostridium kluyveri JZZ isolated from the pit mud of a Chinese flavor liquor-making factory.</title>
        <authorList>
            <person name="Wang Y."/>
        </authorList>
    </citation>
    <scope>NUCLEOTIDE SEQUENCE [LARGE SCALE GENOMIC DNA]</scope>
    <source>
        <strain evidence="1 2">JZZ</strain>
    </source>
</reference>
<gene>
    <name evidence="1" type="ORF">BS101_16655</name>
</gene>
<name>A0A1L5FBQ5_CLOKL</name>
<protein>
    <submittedName>
        <fullName evidence="1">Uncharacterized protein</fullName>
    </submittedName>
</protein>
<dbReference type="EMBL" id="CP018335">
    <property type="protein sequence ID" value="APM40250.1"/>
    <property type="molecule type" value="Genomic_DNA"/>
</dbReference>
<sequence>MRCVVILIKIETTKIPLKWINISMYTYVADVPVTNNKILKSPWVFQLEGKVSTSTGTYRLIPEITF</sequence>
<accession>A0A1L5FBQ5</accession>
<organism evidence="1 2">
    <name type="scientific">Clostridium kluyveri</name>
    <dbReference type="NCBI Taxonomy" id="1534"/>
    <lineage>
        <taxon>Bacteria</taxon>
        <taxon>Bacillati</taxon>
        <taxon>Bacillota</taxon>
        <taxon>Clostridia</taxon>
        <taxon>Eubacteriales</taxon>
        <taxon>Clostridiaceae</taxon>
        <taxon>Clostridium</taxon>
    </lineage>
</organism>